<dbReference type="PANTHER" id="PTHR46565">
    <property type="entry name" value="COLD SHOCK DOMAIN PROTEIN 2"/>
    <property type="match status" value="1"/>
</dbReference>
<dbReference type="FunFam" id="3.30.70.330:FF:000034">
    <property type="entry name" value="heterogeneous nuclear ribonucleoprotein M isoform X1"/>
    <property type="match status" value="1"/>
</dbReference>
<dbReference type="Pfam" id="PF00076">
    <property type="entry name" value="RRM_1"/>
    <property type="match status" value="1"/>
</dbReference>
<dbReference type="Pfam" id="PF00313">
    <property type="entry name" value="CSD"/>
    <property type="match status" value="1"/>
</dbReference>
<dbReference type="KEGG" id="mis:MICPUN_83180"/>
<evidence type="ECO:0000313" key="6">
    <source>
        <dbReference type="Proteomes" id="UP000002009"/>
    </source>
</evidence>
<keyword evidence="1" id="KW-0694">RNA-binding</keyword>
<dbReference type="PRINTS" id="PR00050">
    <property type="entry name" value="COLDSHOCK"/>
</dbReference>
<dbReference type="InParanoid" id="C1E859"/>
<dbReference type="InterPro" id="IPR012340">
    <property type="entry name" value="NA-bd_OB-fold"/>
</dbReference>
<dbReference type="PROSITE" id="PS50102">
    <property type="entry name" value="RRM"/>
    <property type="match status" value="1"/>
</dbReference>
<dbReference type="InterPro" id="IPR011129">
    <property type="entry name" value="CSD"/>
</dbReference>
<dbReference type="OMA" id="HFKEWRV"/>
<dbReference type="SMART" id="SM00360">
    <property type="entry name" value="RRM"/>
    <property type="match status" value="1"/>
</dbReference>
<dbReference type="InterPro" id="IPR000504">
    <property type="entry name" value="RRM_dom"/>
</dbReference>
<dbReference type="SUPFAM" id="SSF50249">
    <property type="entry name" value="Nucleic acid-binding proteins"/>
    <property type="match status" value="1"/>
</dbReference>
<dbReference type="Proteomes" id="UP000002009">
    <property type="component" value="Chromosome 6"/>
</dbReference>
<evidence type="ECO:0000256" key="2">
    <source>
        <dbReference type="SAM" id="MobiDB-lite"/>
    </source>
</evidence>
<dbReference type="AlphaFoldDB" id="C1E859"/>
<dbReference type="InterPro" id="IPR002059">
    <property type="entry name" value="CSP_DNA-bd"/>
</dbReference>
<proteinExistence type="predicted"/>
<keyword evidence="6" id="KW-1185">Reference proteome</keyword>
<evidence type="ECO:0000259" key="3">
    <source>
        <dbReference type="PROSITE" id="PS50102"/>
    </source>
</evidence>
<dbReference type="CDD" id="cd04458">
    <property type="entry name" value="CSP_CDS"/>
    <property type="match status" value="1"/>
</dbReference>
<dbReference type="InterPro" id="IPR035979">
    <property type="entry name" value="RBD_domain_sf"/>
</dbReference>
<protein>
    <submittedName>
        <fullName evidence="5">Cold-shock protein with RNA binding domain</fullName>
    </submittedName>
</protein>
<dbReference type="GO" id="GO:0003723">
    <property type="term" value="F:RNA binding"/>
    <property type="evidence" value="ECO:0007669"/>
    <property type="project" value="UniProtKB-UniRule"/>
</dbReference>
<dbReference type="PROSITE" id="PS51857">
    <property type="entry name" value="CSD_2"/>
    <property type="match status" value="1"/>
</dbReference>
<feature type="region of interest" description="Disordered" evidence="2">
    <location>
        <begin position="1"/>
        <end position="40"/>
    </location>
</feature>
<dbReference type="OrthoDB" id="422005at2759"/>
<dbReference type="Gene3D" id="2.40.50.140">
    <property type="entry name" value="Nucleic acid-binding proteins"/>
    <property type="match status" value="1"/>
</dbReference>
<organism evidence="5 6">
    <name type="scientific">Micromonas commoda (strain RCC299 / NOUM17 / CCMP2709)</name>
    <name type="common">Picoplanktonic green alga</name>
    <dbReference type="NCBI Taxonomy" id="296587"/>
    <lineage>
        <taxon>Eukaryota</taxon>
        <taxon>Viridiplantae</taxon>
        <taxon>Chlorophyta</taxon>
        <taxon>Mamiellophyceae</taxon>
        <taxon>Mamiellales</taxon>
        <taxon>Mamiellaceae</taxon>
        <taxon>Micromonas</taxon>
    </lineage>
</organism>
<evidence type="ECO:0000256" key="1">
    <source>
        <dbReference type="PROSITE-ProRule" id="PRU00176"/>
    </source>
</evidence>
<evidence type="ECO:0000259" key="4">
    <source>
        <dbReference type="PROSITE" id="PS51857"/>
    </source>
</evidence>
<reference evidence="5 6" key="1">
    <citation type="journal article" date="2009" name="Science">
        <title>Green evolution and dynamic adaptations revealed by genomes of the marine picoeukaryotes Micromonas.</title>
        <authorList>
            <person name="Worden A.Z."/>
            <person name="Lee J.H."/>
            <person name="Mock T."/>
            <person name="Rouze P."/>
            <person name="Simmons M.P."/>
            <person name="Aerts A.L."/>
            <person name="Allen A.E."/>
            <person name="Cuvelier M.L."/>
            <person name="Derelle E."/>
            <person name="Everett M.V."/>
            <person name="Foulon E."/>
            <person name="Grimwood J."/>
            <person name="Gundlach H."/>
            <person name="Henrissat B."/>
            <person name="Napoli C."/>
            <person name="McDonald S.M."/>
            <person name="Parker M.S."/>
            <person name="Rombauts S."/>
            <person name="Salamov A."/>
            <person name="Von Dassow P."/>
            <person name="Badger J.H."/>
            <person name="Coutinho P.M."/>
            <person name="Demir E."/>
            <person name="Dubchak I."/>
            <person name="Gentemann C."/>
            <person name="Eikrem W."/>
            <person name="Gready J.E."/>
            <person name="John U."/>
            <person name="Lanier W."/>
            <person name="Lindquist E.A."/>
            <person name="Lucas S."/>
            <person name="Mayer K.F."/>
            <person name="Moreau H."/>
            <person name="Not F."/>
            <person name="Otillar R."/>
            <person name="Panaud O."/>
            <person name="Pangilinan J."/>
            <person name="Paulsen I."/>
            <person name="Piegu B."/>
            <person name="Poliakov A."/>
            <person name="Robbens S."/>
            <person name="Schmutz J."/>
            <person name="Toulza E."/>
            <person name="Wyss T."/>
            <person name="Zelensky A."/>
            <person name="Zhou K."/>
            <person name="Armbrust E.V."/>
            <person name="Bhattacharya D."/>
            <person name="Goodenough U.W."/>
            <person name="Van de Peer Y."/>
            <person name="Grigoriev I.V."/>
        </authorList>
    </citation>
    <scope>NUCLEOTIDE SEQUENCE [LARGE SCALE GENOMIC DNA]</scope>
    <source>
        <strain evidence="6">RCC299 / NOUM17</strain>
    </source>
</reference>
<dbReference type="SMART" id="SM00357">
    <property type="entry name" value="CSP"/>
    <property type="match status" value="1"/>
</dbReference>
<name>C1E859_MICCC</name>
<sequence length="305" mass="31684">MADEVATAEETPGAEEVSNPDAPAAESKEESNEPNDDAKTGVKYKGVVNWFNVAKGFGFVTRDDGVGDVFVHQSDIYAEGFRSLRDQEPVEFELEPMGDGRYKAVKVTGPDGAFVRGALPRNSYRQRGPYTMARGGMRGPGGMTMMGNGMGIPGYPGGPGGPPMGGMGPGGPMGMMGGMGGMMGSPPNGLAMGNGDGGGLPAPLPQPLGGGFGNPPGANGGPIGGKRVVVLNLPWQTTWQALKEFFAGVGAITRAEIASDEDGRSRGYGTVRFSSEEEAARAIATLNGAEFEGRIITVRMDKYQQ</sequence>
<dbReference type="eggNOG" id="KOG0118">
    <property type="taxonomic scope" value="Eukaryota"/>
</dbReference>
<dbReference type="RefSeq" id="XP_002502836.1">
    <property type="nucleotide sequence ID" value="XM_002502790.1"/>
</dbReference>
<feature type="domain" description="RRM" evidence="3">
    <location>
        <begin position="226"/>
        <end position="303"/>
    </location>
</feature>
<dbReference type="Gene3D" id="3.30.70.330">
    <property type="match status" value="1"/>
</dbReference>
<dbReference type="eggNOG" id="KOG3070">
    <property type="taxonomic scope" value="Eukaryota"/>
</dbReference>
<feature type="compositionally biased region" description="Basic and acidic residues" evidence="2">
    <location>
        <begin position="26"/>
        <end position="40"/>
    </location>
</feature>
<dbReference type="InterPro" id="IPR012677">
    <property type="entry name" value="Nucleotide-bd_a/b_plait_sf"/>
</dbReference>
<evidence type="ECO:0000313" key="5">
    <source>
        <dbReference type="EMBL" id="ACO64094.1"/>
    </source>
</evidence>
<dbReference type="EMBL" id="CP001327">
    <property type="protein sequence ID" value="ACO64094.1"/>
    <property type="molecule type" value="Genomic_DNA"/>
</dbReference>
<gene>
    <name evidence="5" type="ORF">MICPUN_83180</name>
</gene>
<dbReference type="GeneID" id="8244486"/>
<feature type="domain" description="CSD" evidence="4">
    <location>
        <begin position="43"/>
        <end position="109"/>
    </location>
</feature>
<dbReference type="STRING" id="296587.C1E859"/>
<dbReference type="SUPFAM" id="SSF54928">
    <property type="entry name" value="RNA-binding domain, RBD"/>
    <property type="match status" value="1"/>
</dbReference>
<dbReference type="PANTHER" id="PTHR46565:SF20">
    <property type="entry name" value="COLD SHOCK DOMAIN-CONTAINING PROTEIN 4"/>
    <property type="match status" value="1"/>
</dbReference>
<accession>C1E859</accession>